<evidence type="ECO:0000313" key="1">
    <source>
        <dbReference type="EMBL" id="MCW1043022.1"/>
    </source>
</evidence>
<comment type="caution">
    <text evidence="1">The sequence shown here is derived from an EMBL/GenBank/DDBJ whole genome shotgun (WGS) entry which is preliminary data.</text>
</comment>
<organism evidence="1 2">
    <name type="scientific">Streptococcus anginosus</name>
    <dbReference type="NCBI Taxonomy" id="1328"/>
    <lineage>
        <taxon>Bacteria</taxon>
        <taxon>Bacillati</taxon>
        <taxon>Bacillota</taxon>
        <taxon>Bacilli</taxon>
        <taxon>Lactobacillales</taxon>
        <taxon>Streptococcaceae</taxon>
        <taxon>Streptococcus</taxon>
        <taxon>Streptococcus anginosus group</taxon>
    </lineage>
</organism>
<name>A0ABT3EC63_STRAP</name>
<accession>A0ABT3EC63</accession>
<reference evidence="1 2" key="1">
    <citation type="submission" date="2022-10" db="EMBL/GenBank/DDBJ databases">
        <title>Comparative genomic study of S. anginosus.</title>
        <authorList>
            <person name="Prasad A."/>
            <person name="Ene A."/>
            <person name="Jablonska S."/>
            <person name="Du J."/>
            <person name="Wolfe A.J."/>
            <person name="Putonti C."/>
        </authorList>
    </citation>
    <scope>NUCLEOTIDE SEQUENCE [LARGE SCALE GENOMIC DNA]</scope>
    <source>
        <strain evidence="1 2">UMB9231</strain>
    </source>
</reference>
<evidence type="ECO:0000313" key="2">
    <source>
        <dbReference type="Proteomes" id="UP001526076"/>
    </source>
</evidence>
<dbReference type="EMBL" id="JAPAHU010000068">
    <property type="protein sequence ID" value="MCW1043022.1"/>
    <property type="molecule type" value="Genomic_DNA"/>
</dbReference>
<protein>
    <submittedName>
        <fullName evidence="1">Uncharacterized protein</fullName>
    </submittedName>
</protein>
<proteinExistence type="predicted"/>
<dbReference type="Proteomes" id="UP001526076">
    <property type="component" value="Unassembled WGS sequence"/>
</dbReference>
<sequence length="100" mass="11522">NLKVNFLFHFCLVDINNIRPNFYSSELKSLAREMHIAPCKLTKILAENDVEILKKRGYKLWQGNFGWQHMPIGSLFTTSQKDCIRCKKGKTFSESEVVGA</sequence>
<keyword evidence="2" id="KW-1185">Reference proteome</keyword>
<gene>
    <name evidence="1" type="ORF">OJ597_11615</name>
</gene>
<feature type="non-terminal residue" evidence="1">
    <location>
        <position position="1"/>
    </location>
</feature>